<evidence type="ECO:0000256" key="2">
    <source>
        <dbReference type="ARBA" id="ARBA00012543"/>
    </source>
</evidence>
<dbReference type="GO" id="GO:0005886">
    <property type="term" value="C:plasma membrane"/>
    <property type="evidence" value="ECO:0007669"/>
    <property type="project" value="UniProtKB-SubCell"/>
</dbReference>
<feature type="transmembrane region" description="Helical" evidence="13">
    <location>
        <begin position="1022"/>
        <end position="1045"/>
    </location>
</feature>
<keyword evidence="8" id="KW-0175">Coiled coil</keyword>
<evidence type="ECO:0000256" key="10">
    <source>
        <dbReference type="ARBA" id="ARBA00023180"/>
    </source>
</evidence>
<feature type="transmembrane region" description="Helical" evidence="13">
    <location>
        <begin position="900"/>
        <end position="924"/>
    </location>
</feature>
<feature type="transmembrane region" description="Helical" evidence="13">
    <location>
        <begin position="1225"/>
        <end position="1243"/>
    </location>
</feature>
<dbReference type="InterPro" id="IPR004835">
    <property type="entry name" value="Chitin_synth"/>
</dbReference>
<proteinExistence type="inferred from homology"/>
<feature type="transmembrane region" description="Helical" evidence="13">
    <location>
        <begin position="999"/>
        <end position="1016"/>
    </location>
</feature>
<evidence type="ECO:0000256" key="4">
    <source>
        <dbReference type="ARBA" id="ARBA00022676"/>
    </source>
</evidence>
<dbReference type="EC" id="2.4.1.16" evidence="2"/>
<dbReference type="EnsemblMetazoa" id="G14078.1">
    <property type="protein sequence ID" value="G14078.1:cds"/>
    <property type="gene ID" value="G14078"/>
</dbReference>
<accession>A0A8W8IHF0</accession>
<comment type="subcellular location">
    <subcellularLocation>
        <location evidence="1">Cell membrane</location>
        <topology evidence="1">Multi-pass membrane protein</topology>
    </subcellularLocation>
</comment>
<feature type="domain" description="Chitin synthase chs-1/2 N-terminal putative transporter" evidence="14">
    <location>
        <begin position="89"/>
        <end position="443"/>
    </location>
</feature>
<keyword evidence="9 13" id="KW-0472">Membrane</keyword>
<comment type="catalytic activity">
    <reaction evidence="12">
        <text>[(1-&gt;4)-N-acetyl-beta-D-glucosaminyl](n) + UDP-N-acetyl-alpha-D-glucosamine = [(1-&gt;4)-N-acetyl-beta-D-glucosaminyl](n+1) + UDP + H(+)</text>
        <dbReference type="Rhea" id="RHEA:16637"/>
        <dbReference type="Rhea" id="RHEA-COMP:9593"/>
        <dbReference type="Rhea" id="RHEA-COMP:9595"/>
        <dbReference type="ChEBI" id="CHEBI:15378"/>
        <dbReference type="ChEBI" id="CHEBI:17029"/>
        <dbReference type="ChEBI" id="CHEBI:57705"/>
        <dbReference type="ChEBI" id="CHEBI:58223"/>
        <dbReference type="EC" id="2.4.1.16"/>
    </reaction>
</comment>
<sequence length="1407" mass="161578">MANSDSCYSSPAGSLSSIPGIAPRQPLGHSSSQQFFKTFAPEMASHDEGNPNGDPLHGSEHNTELWNIFRKDRLPEESKWCVGFTDSFFRVFKILFYIFLFLVLIGGVIVTRGGLQILASLLGDHDRRFPNRTVTQDFISYLFFFLIAVPDTFKLLQSVGQFVFGNRESPTCARFLIVITREAFHLFGLGCLLFKVMPYLDPLQTCLVTLSVPVLPSVVNLVSYCHRKACQLRNSLKKFFNILSSIFILTAFIVVIITIAQSDNVKITKRQLENGELLAWVILSVVLMSARWIETYSFLCRRFIEDSKDKRVIDKGYVTTHMCSSFLRIILLIALFPTLYCPGIRGINETYDAFMNLTNTTGSLPLNCIEINITNKNINTTVFCLEEGISYWLVIGPFVAHTIAAFLTTHFGVLACRLRMQRIGFALPLTIATPLYVLLVVVFNETEVTFANGLLQLKSEDKWLLFAFFIIGWAGQFWICRHAWFKSRQDRLSYANKLFVLPHYCSAMVDLSLLHSRKKRNQSKEEYKEEISKADSKVYICATMWHENRIEMKQILISIFRLDHHQFQYEYSKNVLHHDEKDYYTFEAHIPFDDAMETNNATNKRGPNDFVRQLMEIVDEAASAFYQRKITLHPPKKFVTPYGGRLEWELPGENKLIVHLKDKDKIRHKKRWSQIMYMYYFIGYELLMKERDPTTLTNPNFDDVPSIFQLLSEHVKQKAENTYILALDGDVDFQPEALQLLIDRMKINPKVGATCGRIKPGGSGPVVWYQRFEYAIGHWLQKSAEHMFGCVLCSPGCFSLFRVKALMDDNVMRTYATLPTEARHFLQYDQGEDRWLCTLMLQQGYKIEYCAAAEAITFAPEEFKEFFNQRRRWMPSTMANIMDLLQSYARTTKVNPNISYFYVFYQIILFLSSVLGPSTVLLALESAIGSVFGVAPWLAYLLIYGPTILFIIICLKAKTDTQLNWAMVLSAIYALLMMAVFVGTLVSIASEGWYTPTGMFFYILVGTFIIAGLLHPHEFGDLLWGVLYFICIPAGYLFLIIYAICNLNNVSWGTRENKTAVLEHSGPDRKKTKKKETEDEIDFVTTEMISGMIKQVKKSNLAGASCSEAFFSIFRWMNNLVILKSLESVQNIFDKTKDEVEVDETVGKNSLFKSRRMKTPKSKENSFDDRSWATENVLQSKPSVLEPLEDKFWKGLIHHYLYPLEADKKKEENDKEMLAELRNKVAFGFFFLNALWLATMTAMNEAKHIINITISQPSGPPIIIEPLGFVFLVVFTILLLLQFIGMLMHRHETLLHILSITKLTQRKTHDIKSEIGKITKCAVSDESVSDSEEKEEEAIYQDEDMIKRAADERAAARHHLPNRYEKRRNQALNLRNTVRKTLNQQHTLDTRNRRGGGLKNQAFAILE</sequence>
<feature type="transmembrane region" description="Helical" evidence="13">
    <location>
        <begin position="280"/>
        <end position="304"/>
    </location>
</feature>
<feature type="transmembrane region" description="Helical" evidence="13">
    <location>
        <begin position="423"/>
        <end position="443"/>
    </location>
</feature>
<feature type="transmembrane region" description="Helical" evidence="13">
    <location>
        <begin position="325"/>
        <end position="347"/>
    </location>
</feature>
<dbReference type="PANTHER" id="PTHR22914:SF42">
    <property type="entry name" value="CHITIN SYNTHASE"/>
    <property type="match status" value="1"/>
</dbReference>
<keyword evidence="7 13" id="KW-1133">Transmembrane helix</keyword>
<keyword evidence="3" id="KW-1003">Cell membrane</keyword>
<keyword evidence="5" id="KW-0808">Transferase</keyword>
<organism evidence="15 16">
    <name type="scientific">Magallana gigas</name>
    <name type="common">Pacific oyster</name>
    <name type="synonym">Crassostrea gigas</name>
    <dbReference type="NCBI Taxonomy" id="29159"/>
    <lineage>
        <taxon>Eukaryota</taxon>
        <taxon>Metazoa</taxon>
        <taxon>Spiralia</taxon>
        <taxon>Lophotrochozoa</taxon>
        <taxon>Mollusca</taxon>
        <taxon>Bivalvia</taxon>
        <taxon>Autobranchia</taxon>
        <taxon>Pteriomorphia</taxon>
        <taxon>Ostreida</taxon>
        <taxon>Ostreoidea</taxon>
        <taxon>Ostreidae</taxon>
        <taxon>Magallana</taxon>
    </lineage>
</organism>
<dbReference type="Pfam" id="PF03142">
    <property type="entry name" value="Chitin_synth_2"/>
    <property type="match status" value="1"/>
</dbReference>
<keyword evidence="16" id="KW-1185">Reference proteome</keyword>
<feature type="transmembrane region" description="Helical" evidence="13">
    <location>
        <begin position="463"/>
        <end position="480"/>
    </location>
</feature>
<evidence type="ECO:0000256" key="6">
    <source>
        <dbReference type="ARBA" id="ARBA00022692"/>
    </source>
</evidence>
<keyword evidence="4" id="KW-0328">Glycosyltransferase</keyword>
<evidence type="ECO:0000256" key="13">
    <source>
        <dbReference type="SAM" id="Phobius"/>
    </source>
</evidence>
<evidence type="ECO:0000256" key="7">
    <source>
        <dbReference type="ARBA" id="ARBA00022989"/>
    </source>
</evidence>
<feature type="transmembrane region" description="Helical" evidence="13">
    <location>
        <begin position="389"/>
        <end position="416"/>
    </location>
</feature>
<feature type="transmembrane region" description="Helical" evidence="13">
    <location>
        <begin position="931"/>
        <end position="953"/>
    </location>
</feature>
<dbReference type="InterPro" id="IPR055120">
    <property type="entry name" value="Chs-1/2_IV_N"/>
</dbReference>
<feature type="transmembrane region" description="Helical" evidence="13">
    <location>
        <begin position="965"/>
        <end position="987"/>
    </location>
</feature>
<protein>
    <recommendedName>
        <fullName evidence="2">chitin synthase</fullName>
        <ecNumber evidence="2">2.4.1.16</ecNumber>
    </recommendedName>
</protein>
<dbReference type="GO" id="GO:0004100">
    <property type="term" value="F:chitin synthase activity"/>
    <property type="evidence" value="ECO:0007669"/>
    <property type="project" value="UniProtKB-EC"/>
</dbReference>
<evidence type="ECO:0000256" key="1">
    <source>
        <dbReference type="ARBA" id="ARBA00004651"/>
    </source>
</evidence>
<keyword evidence="10" id="KW-0325">Glycoprotein</keyword>
<dbReference type="Gene3D" id="3.90.550.10">
    <property type="entry name" value="Spore Coat Polysaccharide Biosynthesis Protein SpsA, Chain A"/>
    <property type="match status" value="1"/>
</dbReference>
<dbReference type="CDD" id="cd04190">
    <property type="entry name" value="Chitin_synth_C"/>
    <property type="match status" value="1"/>
</dbReference>
<reference evidence="15" key="1">
    <citation type="submission" date="2022-08" db="UniProtKB">
        <authorList>
            <consortium name="EnsemblMetazoa"/>
        </authorList>
    </citation>
    <scope>IDENTIFICATION</scope>
    <source>
        <strain evidence="15">05x7-T-G4-1.051#20</strain>
    </source>
</reference>
<evidence type="ECO:0000256" key="9">
    <source>
        <dbReference type="ARBA" id="ARBA00023136"/>
    </source>
</evidence>
<feature type="transmembrane region" description="Helical" evidence="13">
    <location>
        <begin position="492"/>
        <end position="514"/>
    </location>
</feature>
<evidence type="ECO:0000256" key="12">
    <source>
        <dbReference type="ARBA" id="ARBA00048014"/>
    </source>
</evidence>
<name>A0A8W8IHF0_MAGGI</name>
<dbReference type="GO" id="GO:0006031">
    <property type="term" value="P:chitin biosynthetic process"/>
    <property type="evidence" value="ECO:0007669"/>
    <property type="project" value="TreeGrafter"/>
</dbReference>
<evidence type="ECO:0000256" key="5">
    <source>
        <dbReference type="ARBA" id="ARBA00022679"/>
    </source>
</evidence>
<dbReference type="PANTHER" id="PTHR22914">
    <property type="entry name" value="CHITIN SYNTHASE"/>
    <property type="match status" value="1"/>
</dbReference>
<dbReference type="OMA" id="EPRHYLQ"/>
<feature type="transmembrane region" description="Helical" evidence="13">
    <location>
        <begin position="176"/>
        <end position="196"/>
    </location>
</feature>
<evidence type="ECO:0000256" key="3">
    <source>
        <dbReference type="ARBA" id="ARBA00022475"/>
    </source>
</evidence>
<feature type="transmembrane region" description="Helical" evidence="13">
    <location>
        <begin position="1263"/>
        <end position="1284"/>
    </location>
</feature>
<evidence type="ECO:0000256" key="8">
    <source>
        <dbReference type="ARBA" id="ARBA00023054"/>
    </source>
</evidence>
<dbReference type="FunFam" id="3.90.550.10:FF:000139">
    <property type="entry name" value="Chitin synthase 8"/>
    <property type="match status" value="1"/>
</dbReference>
<evidence type="ECO:0000256" key="11">
    <source>
        <dbReference type="ARBA" id="ARBA00046329"/>
    </source>
</evidence>
<feature type="transmembrane region" description="Helical" evidence="13">
    <location>
        <begin position="202"/>
        <end position="227"/>
    </location>
</feature>
<dbReference type="OrthoDB" id="370884at2759"/>
<comment type="similarity">
    <text evidence="11">Belongs to the chitin synthase family. Class IV subfamily.</text>
</comment>
<dbReference type="SUPFAM" id="SSF53448">
    <property type="entry name" value="Nucleotide-diphospho-sugar transferases"/>
    <property type="match status" value="1"/>
</dbReference>
<feature type="transmembrane region" description="Helical" evidence="13">
    <location>
        <begin position="94"/>
        <end position="118"/>
    </location>
</feature>
<dbReference type="InterPro" id="IPR029044">
    <property type="entry name" value="Nucleotide-diphossugar_trans"/>
</dbReference>
<evidence type="ECO:0000313" key="16">
    <source>
        <dbReference type="Proteomes" id="UP000005408"/>
    </source>
</evidence>
<evidence type="ECO:0000259" key="14">
    <source>
        <dbReference type="Pfam" id="PF23000"/>
    </source>
</evidence>
<feature type="transmembrane region" description="Helical" evidence="13">
    <location>
        <begin position="239"/>
        <end position="260"/>
    </location>
</feature>
<feature type="transmembrane region" description="Helical" evidence="13">
    <location>
        <begin position="138"/>
        <end position="156"/>
    </location>
</feature>
<dbReference type="Proteomes" id="UP000005408">
    <property type="component" value="Unassembled WGS sequence"/>
</dbReference>
<evidence type="ECO:0000313" key="15">
    <source>
        <dbReference type="EnsemblMetazoa" id="G14078.1:cds"/>
    </source>
</evidence>
<keyword evidence="6 13" id="KW-0812">Transmembrane</keyword>
<dbReference type="Pfam" id="PF23000">
    <property type="entry name" value="ChitinSynthase_IV_N"/>
    <property type="match status" value="1"/>
</dbReference>